<dbReference type="InterPro" id="IPR040264">
    <property type="entry name" value="T15H9.4-like"/>
</dbReference>
<sequence length="402" mass="44972">VARLRYPLWWRWRPRIYSVCHRLRVTATPTARGIFMTSSDSQCTPSSDACEGGDFVFLLAIGKKIPSYLHQPISCKVKGKKGEGVSCDSLAIQNRQLSVIPVIGCLVLQTARNKGNLREDTAVGIKLTHLLAISKVDRGCDAERVLQYGDLITHMNSTRLSNRRHLESVFNDISKDDVYEVELKIVRLVVSLPLKAERLPRGFEQVAGYKYHVAVVYLIMGCKLALAVKSFNNKVYITRVAENTLSSMSLSIGDAVLDVDSVPVTSVNDATKIICSRLKANGYVTMTIERADDPTAAQYVRMALLTEKTMEIDLPLAPDVVDICRKELRRFCADPNLSYKCSILKTTDRKERTASSRIKINESTEDVPVACEDNPNLLVKVPAHPPKPPWFQQQQQRPDAKK</sequence>
<dbReference type="SMART" id="SM00228">
    <property type="entry name" value="PDZ"/>
    <property type="match status" value="2"/>
</dbReference>
<dbReference type="SUPFAM" id="SSF50156">
    <property type="entry name" value="PDZ domain-like"/>
    <property type="match status" value="2"/>
</dbReference>
<dbReference type="AlphaFoldDB" id="A0A914ZZA0"/>
<accession>A0A914ZZA0</accession>
<dbReference type="PANTHER" id="PTHR31327">
    <property type="entry name" value="SPERM MEIOSIS PDZ DOMAIN CONTAINING PROTEINS-RELATED"/>
    <property type="match status" value="1"/>
</dbReference>
<evidence type="ECO:0000256" key="1">
    <source>
        <dbReference type="SAM" id="MobiDB-lite"/>
    </source>
</evidence>
<feature type="region of interest" description="Disordered" evidence="1">
    <location>
        <begin position="379"/>
        <end position="402"/>
    </location>
</feature>
<dbReference type="PANTHER" id="PTHR31327:SF7">
    <property type="entry name" value="PDZ DOMAIN-CONTAINING PROTEIN"/>
    <property type="match status" value="1"/>
</dbReference>
<evidence type="ECO:0000313" key="3">
    <source>
        <dbReference type="Proteomes" id="UP000887569"/>
    </source>
</evidence>
<dbReference type="WBParaSite" id="PgE068_g004_t03">
    <property type="protein sequence ID" value="PgE068_g004_t03"/>
    <property type="gene ID" value="PgE068_g004"/>
</dbReference>
<keyword evidence="3" id="KW-1185">Reference proteome</keyword>
<protein>
    <submittedName>
        <fullName evidence="4">PDZ domain-containing protein</fullName>
    </submittedName>
</protein>
<dbReference type="Proteomes" id="UP000887569">
    <property type="component" value="Unplaced"/>
</dbReference>
<name>A0A914ZZA0_PARUN</name>
<dbReference type="InterPro" id="IPR001478">
    <property type="entry name" value="PDZ"/>
</dbReference>
<dbReference type="InterPro" id="IPR036034">
    <property type="entry name" value="PDZ_sf"/>
</dbReference>
<reference evidence="4" key="1">
    <citation type="submission" date="2022-11" db="UniProtKB">
        <authorList>
            <consortium name="WormBaseParasite"/>
        </authorList>
    </citation>
    <scope>IDENTIFICATION</scope>
</reference>
<organism evidence="3 4">
    <name type="scientific">Parascaris univalens</name>
    <name type="common">Nematode worm</name>
    <dbReference type="NCBI Taxonomy" id="6257"/>
    <lineage>
        <taxon>Eukaryota</taxon>
        <taxon>Metazoa</taxon>
        <taxon>Ecdysozoa</taxon>
        <taxon>Nematoda</taxon>
        <taxon>Chromadorea</taxon>
        <taxon>Rhabditida</taxon>
        <taxon>Spirurina</taxon>
        <taxon>Ascaridomorpha</taxon>
        <taxon>Ascaridoidea</taxon>
        <taxon>Ascarididae</taxon>
        <taxon>Parascaris</taxon>
    </lineage>
</organism>
<evidence type="ECO:0000259" key="2">
    <source>
        <dbReference type="SMART" id="SM00228"/>
    </source>
</evidence>
<feature type="compositionally biased region" description="Low complexity" evidence="1">
    <location>
        <begin position="390"/>
        <end position="402"/>
    </location>
</feature>
<feature type="domain" description="PDZ" evidence="2">
    <location>
        <begin position="222"/>
        <end position="292"/>
    </location>
</feature>
<evidence type="ECO:0000313" key="4">
    <source>
        <dbReference type="WBParaSite" id="PgE068_g004_t03"/>
    </source>
</evidence>
<proteinExistence type="predicted"/>
<dbReference type="Gene3D" id="2.30.42.10">
    <property type="match status" value="1"/>
</dbReference>
<feature type="domain" description="PDZ" evidence="2">
    <location>
        <begin position="121"/>
        <end position="189"/>
    </location>
</feature>